<evidence type="ECO:0000256" key="1">
    <source>
        <dbReference type="ARBA" id="ARBA00022829"/>
    </source>
</evidence>
<protein>
    <submittedName>
        <fullName evidence="7">Tyrosine recombinase XerC</fullName>
    </submittedName>
</protein>
<evidence type="ECO:0000256" key="4">
    <source>
        <dbReference type="ARBA" id="ARBA00023172"/>
    </source>
</evidence>
<dbReference type="Pfam" id="PF00589">
    <property type="entry name" value="Phage_integrase"/>
    <property type="match status" value="1"/>
</dbReference>
<feature type="compositionally biased region" description="Basic and acidic residues" evidence="5">
    <location>
        <begin position="266"/>
        <end position="276"/>
    </location>
</feature>
<dbReference type="EMBL" id="CABPSR010000023">
    <property type="protein sequence ID" value="VVE85091.1"/>
    <property type="molecule type" value="Genomic_DNA"/>
</dbReference>
<dbReference type="InterPro" id="IPR050090">
    <property type="entry name" value="Tyrosine_recombinase_XerCD"/>
</dbReference>
<dbReference type="PANTHER" id="PTHR30349">
    <property type="entry name" value="PHAGE INTEGRASE-RELATED"/>
    <property type="match status" value="1"/>
</dbReference>
<keyword evidence="1" id="KW-0159">Chromosome partition</keyword>
<dbReference type="RefSeq" id="WP_150811234.1">
    <property type="nucleotide sequence ID" value="NZ_CABPSR010000023.1"/>
</dbReference>
<feature type="region of interest" description="Disordered" evidence="5">
    <location>
        <begin position="250"/>
        <end position="279"/>
    </location>
</feature>
<evidence type="ECO:0000259" key="6">
    <source>
        <dbReference type="PROSITE" id="PS51898"/>
    </source>
</evidence>
<reference evidence="7 8" key="1">
    <citation type="submission" date="2019-08" db="EMBL/GenBank/DDBJ databases">
        <authorList>
            <person name="Peeters C."/>
        </authorList>
    </citation>
    <scope>NUCLEOTIDE SEQUENCE [LARGE SCALE GENOMIC DNA]</scope>
    <source>
        <strain evidence="7 8">LMG 31121</strain>
    </source>
</reference>
<evidence type="ECO:0000256" key="5">
    <source>
        <dbReference type="SAM" id="MobiDB-lite"/>
    </source>
</evidence>
<name>A0A5E5BFZ6_9BURK</name>
<sequence length="474" mass="51429">MATERQTRAGNEVAALKAWLAAMAAGLSPTTVQSYRQHAERLLNWQAFVRQRPLAAMTMEDCTAYRAFLAAPPAHWIAPRGTALFTSAWRPFSKPLDEPSVRLSMTVLRRMCTWLSAVQYLRFAPVGLRARPRGEACDTTHAERVLTDDAGDALEAYWRPRAIPDALAERTLFVLQRGRTTGLRLAELARATVGDRRGTVLIHGSDGRGGGMLWSLSVRGKGSTLRQIVADPALARVALIGRLPQVPSSRTPAFASAAEGGPAAKEVQETTADKGAKQRTSLHAPLTPAALRQVIAQGYRVAAQAIAQQRGDAAGTVAALSRAAPHGLRHPFGTHALEHGAALKVVQKRVGYVSIATTSKYLHPEKAGARPTWTRFLAANREGISASVCTRLTCIRWTTACRVVPVKPRAQVRCHFRFAVPIAEGIELGAFGNRHSLSQRPSCGDVAHAMARQMLVRGRHWSPPPRITIHNSPC</sequence>
<evidence type="ECO:0000256" key="2">
    <source>
        <dbReference type="ARBA" id="ARBA00022908"/>
    </source>
</evidence>
<evidence type="ECO:0000313" key="8">
    <source>
        <dbReference type="Proteomes" id="UP000335538"/>
    </source>
</evidence>
<dbReference type="Proteomes" id="UP000335538">
    <property type="component" value="Unassembled WGS sequence"/>
</dbReference>
<dbReference type="PANTHER" id="PTHR30349:SF81">
    <property type="entry name" value="TYROSINE RECOMBINASE XERC"/>
    <property type="match status" value="1"/>
</dbReference>
<accession>A0A5E5BFZ6</accession>
<dbReference type="GO" id="GO:0007059">
    <property type="term" value="P:chromosome segregation"/>
    <property type="evidence" value="ECO:0007669"/>
    <property type="project" value="UniProtKB-KW"/>
</dbReference>
<evidence type="ECO:0000256" key="3">
    <source>
        <dbReference type="ARBA" id="ARBA00023125"/>
    </source>
</evidence>
<proteinExistence type="predicted"/>
<feature type="compositionally biased region" description="Low complexity" evidence="5">
    <location>
        <begin position="252"/>
        <end position="264"/>
    </location>
</feature>
<organism evidence="7 8">
    <name type="scientific">Pandoraea sputorum</name>
    <dbReference type="NCBI Taxonomy" id="93222"/>
    <lineage>
        <taxon>Bacteria</taxon>
        <taxon>Pseudomonadati</taxon>
        <taxon>Pseudomonadota</taxon>
        <taxon>Betaproteobacteria</taxon>
        <taxon>Burkholderiales</taxon>
        <taxon>Burkholderiaceae</taxon>
        <taxon>Pandoraea</taxon>
    </lineage>
</organism>
<dbReference type="InterPro" id="IPR013762">
    <property type="entry name" value="Integrase-like_cat_sf"/>
</dbReference>
<dbReference type="InterPro" id="IPR002104">
    <property type="entry name" value="Integrase_catalytic"/>
</dbReference>
<gene>
    <name evidence="7" type="primary">xerC_2</name>
    <name evidence="7" type="ORF">PSP31121_05082</name>
</gene>
<dbReference type="PROSITE" id="PS51898">
    <property type="entry name" value="TYR_RECOMBINASE"/>
    <property type="match status" value="1"/>
</dbReference>
<keyword evidence="2" id="KW-0229">DNA integration</keyword>
<evidence type="ECO:0000313" key="7">
    <source>
        <dbReference type="EMBL" id="VVE85091.1"/>
    </source>
</evidence>
<dbReference type="Gene3D" id="1.10.443.10">
    <property type="entry name" value="Intergrase catalytic core"/>
    <property type="match status" value="1"/>
</dbReference>
<dbReference type="AlphaFoldDB" id="A0A5E5BFZ6"/>
<dbReference type="SUPFAM" id="SSF56349">
    <property type="entry name" value="DNA breaking-rejoining enzymes"/>
    <property type="match status" value="1"/>
</dbReference>
<keyword evidence="4" id="KW-0233">DNA recombination</keyword>
<dbReference type="InterPro" id="IPR011010">
    <property type="entry name" value="DNA_brk_join_enz"/>
</dbReference>
<dbReference type="Gene3D" id="1.10.150.130">
    <property type="match status" value="1"/>
</dbReference>
<dbReference type="GO" id="GO:0003677">
    <property type="term" value="F:DNA binding"/>
    <property type="evidence" value="ECO:0007669"/>
    <property type="project" value="UniProtKB-KW"/>
</dbReference>
<feature type="domain" description="Tyr recombinase" evidence="6">
    <location>
        <begin position="141"/>
        <end position="374"/>
    </location>
</feature>
<dbReference type="GO" id="GO:0006310">
    <property type="term" value="P:DNA recombination"/>
    <property type="evidence" value="ECO:0007669"/>
    <property type="project" value="UniProtKB-KW"/>
</dbReference>
<dbReference type="InterPro" id="IPR010998">
    <property type="entry name" value="Integrase_recombinase_N"/>
</dbReference>
<dbReference type="GO" id="GO:0015074">
    <property type="term" value="P:DNA integration"/>
    <property type="evidence" value="ECO:0007669"/>
    <property type="project" value="UniProtKB-KW"/>
</dbReference>
<keyword evidence="3" id="KW-0238">DNA-binding</keyword>